<keyword evidence="1" id="KW-1133">Transmembrane helix</keyword>
<evidence type="ECO:0000256" key="1">
    <source>
        <dbReference type="SAM" id="Phobius"/>
    </source>
</evidence>
<dbReference type="Pfam" id="PF07811">
    <property type="entry name" value="TadE"/>
    <property type="match status" value="1"/>
</dbReference>
<name>A0A7W8VDX3_9ACTN</name>
<dbReference type="RefSeq" id="WP_184391905.1">
    <property type="nucleotide sequence ID" value="NZ_BAAAJD010000042.1"/>
</dbReference>
<feature type="domain" description="TadE-like" evidence="2">
    <location>
        <begin position="22"/>
        <end position="64"/>
    </location>
</feature>
<proteinExistence type="predicted"/>
<keyword evidence="1" id="KW-0472">Membrane</keyword>
<comment type="caution">
    <text evidence="3">The sequence shown here is derived from an EMBL/GenBank/DDBJ whole genome shotgun (WGS) entry which is preliminary data.</text>
</comment>
<protein>
    <submittedName>
        <fullName evidence="3">Pilus assembly protein CpaE</fullName>
    </submittedName>
</protein>
<accession>A0A7W8VDX3</accession>
<dbReference type="EMBL" id="JACHDB010000001">
    <property type="protein sequence ID" value="MBB5432324.1"/>
    <property type="molecule type" value="Genomic_DNA"/>
</dbReference>
<evidence type="ECO:0000313" key="4">
    <source>
        <dbReference type="Proteomes" id="UP000572635"/>
    </source>
</evidence>
<dbReference type="AlphaFoldDB" id="A0A7W8VDX3"/>
<sequence length="130" mass="14092">MARSRAGSPHSARSRGRRGDRGSQFIEFAAYFPLLLLICVMVMEFFAGFLALERLGNAARTGARVASTQGAEAGTAAARDALPGWLEQAEITSGFEDGSYYVQASASPPFMYPAADLNFELTRRVHMPDL</sequence>
<evidence type="ECO:0000259" key="2">
    <source>
        <dbReference type="Pfam" id="PF07811"/>
    </source>
</evidence>
<reference evidence="3 4" key="1">
    <citation type="submission" date="2020-08" db="EMBL/GenBank/DDBJ databases">
        <title>Sequencing the genomes of 1000 actinobacteria strains.</title>
        <authorList>
            <person name="Klenk H.-P."/>
        </authorList>
    </citation>
    <scope>NUCLEOTIDE SEQUENCE [LARGE SCALE GENOMIC DNA]</scope>
    <source>
        <strain evidence="3 4">DSM 44551</strain>
    </source>
</reference>
<organism evidence="3 4">
    <name type="scientific">Nocardiopsis composta</name>
    <dbReference type="NCBI Taxonomy" id="157465"/>
    <lineage>
        <taxon>Bacteria</taxon>
        <taxon>Bacillati</taxon>
        <taxon>Actinomycetota</taxon>
        <taxon>Actinomycetes</taxon>
        <taxon>Streptosporangiales</taxon>
        <taxon>Nocardiopsidaceae</taxon>
        <taxon>Nocardiopsis</taxon>
    </lineage>
</organism>
<keyword evidence="4" id="KW-1185">Reference proteome</keyword>
<keyword evidence="1" id="KW-0812">Transmembrane</keyword>
<dbReference type="InterPro" id="IPR012495">
    <property type="entry name" value="TadE-like_dom"/>
</dbReference>
<dbReference type="Proteomes" id="UP000572635">
    <property type="component" value="Unassembled WGS sequence"/>
</dbReference>
<gene>
    <name evidence="3" type="ORF">HDA36_002408</name>
</gene>
<feature type="transmembrane region" description="Helical" evidence="1">
    <location>
        <begin position="28"/>
        <end position="52"/>
    </location>
</feature>
<evidence type="ECO:0000313" key="3">
    <source>
        <dbReference type="EMBL" id="MBB5432324.1"/>
    </source>
</evidence>